<evidence type="ECO:0000313" key="2">
    <source>
        <dbReference type="Proteomes" id="UP000285523"/>
    </source>
</evidence>
<gene>
    <name evidence="1" type="ORF">D4Q52_14825</name>
</gene>
<dbReference type="GO" id="GO:0003677">
    <property type="term" value="F:DNA binding"/>
    <property type="evidence" value="ECO:0007669"/>
    <property type="project" value="InterPro"/>
</dbReference>
<name>A0A418V464_RHOPL</name>
<accession>A0A418V464</accession>
<evidence type="ECO:0000313" key="1">
    <source>
        <dbReference type="EMBL" id="RJF70900.1"/>
    </source>
</evidence>
<organism evidence="1 2">
    <name type="scientific">Rhodopseudomonas palustris</name>
    <dbReference type="NCBI Taxonomy" id="1076"/>
    <lineage>
        <taxon>Bacteria</taxon>
        <taxon>Pseudomonadati</taxon>
        <taxon>Pseudomonadota</taxon>
        <taxon>Alphaproteobacteria</taxon>
        <taxon>Hyphomicrobiales</taxon>
        <taxon>Nitrobacteraceae</taxon>
        <taxon>Rhodopseudomonas</taxon>
    </lineage>
</organism>
<reference evidence="1 2" key="1">
    <citation type="submission" date="2018-09" db="EMBL/GenBank/DDBJ databases">
        <title>Draft genome sequence of Rhodopseudomonas palustris 2.1.18.</title>
        <authorList>
            <person name="Robertson S.L."/>
            <person name="Meyer T.E."/>
            <person name="Kyndt J.A."/>
        </authorList>
    </citation>
    <scope>NUCLEOTIDE SEQUENCE [LARGE SCALE GENOMIC DNA]</scope>
    <source>
        <strain evidence="1 2">2.1.18</strain>
    </source>
</reference>
<dbReference type="Gene3D" id="1.10.260.40">
    <property type="entry name" value="lambda repressor-like DNA-binding domains"/>
    <property type="match status" value="1"/>
</dbReference>
<dbReference type="RefSeq" id="WP_119857345.1">
    <property type="nucleotide sequence ID" value="NZ_QYYD01000014.1"/>
</dbReference>
<dbReference type="InterPro" id="IPR010982">
    <property type="entry name" value="Lambda_DNA-bd_dom_sf"/>
</dbReference>
<dbReference type="OrthoDB" id="6064795at2"/>
<dbReference type="Proteomes" id="UP000285523">
    <property type="component" value="Unassembled WGS sequence"/>
</dbReference>
<comment type="caution">
    <text evidence="1">The sequence shown here is derived from an EMBL/GenBank/DDBJ whole genome shotgun (WGS) entry which is preliminary data.</text>
</comment>
<dbReference type="AlphaFoldDB" id="A0A418V464"/>
<proteinExistence type="predicted"/>
<sequence>MTSASKRIDFVANTAAAWGDALPDWVAELAREATRTTATRTARRIGYSPAVLSAVFAAKYQGNMKTVEARVRGALMGLTVDCPVVGEIGRDRCLDQQRMGNTGASSIRARLYRACRGDCQHSNLKEADDAQP</sequence>
<dbReference type="EMBL" id="QYYD01000014">
    <property type="protein sequence ID" value="RJF70900.1"/>
    <property type="molecule type" value="Genomic_DNA"/>
</dbReference>
<protein>
    <submittedName>
        <fullName evidence="1">Transcriptional regulator</fullName>
    </submittedName>
</protein>